<dbReference type="Pfam" id="PF03466">
    <property type="entry name" value="LysR_substrate"/>
    <property type="match status" value="1"/>
</dbReference>
<dbReference type="Proteomes" id="UP000572540">
    <property type="component" value="Unassembled WGS sequence"/>
</dbReference>
<dbReference type="Pfam" id="PF00126">
    <property type="entry name" value="HTH_1"/>
    <property type="match status" value="1"/>
</dbReference>
<dbReference type="InterPro" id="IPR000847">
    <property type="entry name" value="LysR_HTH_N"/>
</dbReference>
<dbReference type="PANTHER" id="PTHR30427:SF1">
    <property type="entry name" value="TRANSCRIPTIONAL ACTIVATOR PROTEIN LYSR"/>
    <property type="match status" value="1"/>
</dbReference>
<evidence type="ECO:0000256" key="3">
    <source>
        <dbReference type="ARBA" id="ARBA00023125"/>
    </source>
</evidence>
<dbReference type="PRINTS" id="PR00039">
    <property type="entry name" value="HTHLYSR"/>
</dbReference>
<dbReference type="GO" id="GO:0010628">
    <property type="term" value="P:positive regulation of gene expression"/>
    <property type="evidence" value="ECO:0007669"/>
    <property type="project" value="TreeGrafter"/>
</dbReference>
<reference evidence="6 7" key="1">
    <citation type="submission" date="2020-07" db="EMBL/GenBank/DDBJ databases">
        <title>Exploring microbial biodiversity for novel pathways involved in the catabolism of aromatic compounds derived from lignin.</title>
        <authorList>
            <person name="Elkins J."/>
        </authorList>
    </citation>
    <scope>NUCLEOTIDE SEQUENCE [LARGE SCALE GENOMIC DNA]</scope>
    <source>
        <strain evidence="6 7">H2C3B</strain>
    </source>
</reference>
<dbReference type="InterPro" id="IPR036388">
    <property type="entry name" value="WH-like_DNA-bd_sf"/>
</dbReference>
<evidence type="ECO:0000313" key="7">
    <source>
        <dbReference type="Proteomes" id="UP000572540"/>
    </source>
</evidence>
<dbReference type="GO" id="GO:0003700">
    <property type="term" value="F:DNA-binding transcription factor activity"/>
    <property type="evidence" value="ECO:0007669"/>
    <property type="project" value="InterPro"/>
</dbReference>
<dbReference type="GO" id="GO:0009089">
    <property type="term" value="P:lysine biosynthetic process via diaminopimelate"/>
    <property type="evidence" value="ECO:0007669"/>
    <property type="project" value="TreeGrafter"/>
</dbReference>
<accession>A0A7Z0B304</accession>
<evidence type="ECO:0000256" key="1">
    <source>
        <dbReference type="ARBA" id="ARBA00009437"/>
    </source>
</evidence>
<dbReference type="SUPFAM" id="SSF53850">
    <property type="entry name" value="Periplasmic binding protein-like II"/>
    <property type="match status" value="1"/>
</dbReference>
<keyword evidence="2" id="KW-0805">Transcription regulation</keyword>
<keyword evidence="4" id="KW-0804">Transcription</keyword>
<name>A0A7Z0B304_9BURK</name>
<dbReference type="InterPro" id="IPR036390">
    <property type="entry name" value="WH_DNA-bd_sf"/>
</dbReference>
<dbReference type="AlphaFoldDB" id="A0A7Z0B304"/>
<protein>
    <submittedName>
        <fullName evidence="6">DNA-binding transcriptional LysR family regulator</fullName>
    </submittedName>
</protein>
<evidence type="ECO:0000259" key="5">
    <source>
        <dbReference type="PROSITE" id="PS50931"/>
    </source>
</evidence>
<dbReference type="Gene3D" id="1.10.10.10">
    <property type="entry name" value="Winged helix-like DNA-binding domain superfamily/Winged helix DNA-binding domain"/>
    <property type="match status" value="1"/>
</dbReference>
<dbReference type="PROSITE" id="PS50931">
    <property type="entry name" value="HTH_LYSR"/>
    <property type="match status" value="1"/>
</dbReference>
<keyword evidence="3 6" id="KW-0238">DNA-binding</keyword>
<dbReference type="SUPFAM" id="SSF46785">
    <property type="entry name" value="Winged helix' DNA-binding domain"/>
    <property type="match status" value="1"/>
</dbReference>
<evidence type="ECO:0000256" key="4">
    <source>
        <dbReference type="ARBA" id="ARBA00023163"/>
    </source>
</evidence>
<dbReference type="GO" id="GO:0043565">
    <property type="term" value="F:sequence-specific DNA binding"/>
    <property type="evidence" value="ECO:0007669"/>
    <property type="project" value="TreeGrafter"/>
</dbReference>
<dbReference type="RefSeq" id="WP_179705454.1">
    <property type="nucleotide sequence ID" value="NZ_JACCAU010000001.1"/>
</dbReference>
<comment type="caution">
    <text evidence="6">The sequence shown here is derived from an EMBL/GenBank/DDBJ whole genome shotgun (WGS) entry which is preliminary data.</text>
</comment>
<dbReference type="EMBL" id="JACCAU010000001">
    <property type="protein sequence ID" value="NYH19354.1"/>
    <property type="molecule type" value="Genomic_DNA"/>
</dbReference>
<comment type="similarity">
    <text evidence="1">Belongs to the LysR transcriptional regulatory family.</text>
</comment>
<dbReference type="PANTHER" id="PTHR30427">
    <property type="entry name" value="TRANSCRIPTIONAL ACTIVATOR PROTEIN LYSR"/>
    <property type="match status" value="1"/>
</dbReference>
<evidence type="ECO:0000313" key="6">
    <source>
        <dbReference type="EMBL" id="NYH19354.1"/>
    </source>
</evidence>
<feature type="domain" description="HTH lysR-type" evidence="5">
    <location>
        <begin position="12"/>
        <end position="69"/>
    </location>
</feature>
<proteinExistence type="inferred from homology"/>
<sequence length="317" mass="33959">MPKPLSVSSTTMRLRHIEVFHAVMQAGSLSGAASLLNISQPAASKMLAQAEHSLGVALFKRLPSGLKPTPEAMLLFQETKTLHASLDRVRHLARNLASHPGGMLRIGCIPSLGLSLVPRAVAAFTRLCPEVSINIRTENQQTLSALLLAQEIDIGIAFEPAAMAGIAIEELGRARAVLFGAGSDWPAKAPVHLRELDLSKWISLDSMDPLGSIVNATLAGFDESGRVPMIQVKTYYLARALVESGIGFTIIDEYTAQSAADTFAVRQLEPALSVGVCMMTSMSHAGTQGLKVFVEQLEKQLARIQSLQASELRAQAT</sequence>
<gene>
    <name evidence="6" type="ORF">GGD41_006582</name>
</gene>
<dbReference type="Gene3D" id="3.40.190.10">
    <property type="entry name" value="Periplasmic binding protein-like II"/>
    <property type="match status" value="2"/>
</dbReference>
<evidence type="ECO:0000256" key="2">
    <source>
        <dbReference type="ARBA" id="ARBA00023015"/>
    </source>
</evidence>
<organism evidence="6 7">
    <name type="scientific">Paraburkholderia bryophila</name>
    <dbReference type="NCBI Taxonomy" id="420952"/>
    <lineage>
        <taxon>Bacteria</taxon>
        <taxon>Pseudomonadati</taxon>
        <taxon>Pseudomonadota</taxon>
        <taxon>Betaproteobacteria</taxon>
        <taxon>Burkholderiales</taxon>
        <taxon>Burkholderiaceae</taxon>
        <taxon>Paraburkholderia</taxon>
    </lineage>
</organism>
<dbReference type="InterPro" id="IPR005119">
    <property type="entry name" value="LysR_subst-bd"/>
</dbReference>